<dbReference type="PROSITE" id="PS00133">
    <property type="entry name" value="CARBOXYPEPT_ZN_2"/>
    <property type="match status" value="1"/>
</dbReference>
<feature type="domain" description="Peptidase M14" evidence="11">
    <location>
        <begin position="1"/>
        <end position="262"/>
    </location>
</feature>
<proteinExistence type="inferred from homology"/>
<evidence type="ECO:0000313" key="13">
    <source>
        <dbReference type="Proteomes" id="UP001434883"/>
    </source>
</evidence>
<evidence type="ECO:0000256" key="5">
    <source>
        <dbReference type="ARBA" id="ARBA00022723"/>
    </source>
</evidence>
<evidence type="ECO:0000256" key="9">
    <source>
        <dbReference type="ARBA" id="ARBA00023180"/>
    </source>
</evidence>
<keyword evidence="8" id="KW-0482">Metalloprotease</keyword>
<evidence type="ECO:0000256" key="4">
    <source>
        <dbReference type="ARBA" id="ARBA00022670"/>
    </source>
</evidence>
<dbReference type="SUPFAM" id="SSF53187">
    <property type="entry name" value="Zn-dependent exopeptidases"/>
    <property type="match status" value="1"/>
</dbReference>
<dbReference type="CDD" id="cd11308">
    <property type="entry name" value="Peptidase_M14NE-CP-C_like"/>
    <property type="match status" value="1"/>
</dbReference>
<evidence type="ECO:0000313" key="12">
    <source>
        <dbReference type="EMBL" id="MEQ2199873.1"/>
    </source>
</evidence>
<dbReference type="InterPro" id="IPR008969">
    <property type="entry name" value="CarboxyPept-like_regulatory"/>
</dbReference>
<feature type="non-terminal residue" evidence="12">
    <location>
        <position position="1"/>
    </location>
</feature>
<accession>A0ABV0QWW6</accession>
<dbReference type="PANTHER" id="PTHR11532">
    <property type="entry name" value="PROTEASE M14 CARBOXYPEPTIDASE"/>
    <property type="match status" value="1"/>
</dbReference>
<keyword evidence="3" id="KW-0121">Carboxypeptidase</keyword>
<protein>
    <recommendedName>
        <fullName evidence="11">Peptidase M14 domain-containing protein</fullName>
    </recommendedName>
</protein>
<reference evidence="12 13" key="1">
    <citation type="submission" date="2021-06" db="EMBL/GenBank/DDBJ databases">
        <authorList>
            <person name="Palmer J.M."/>
        </authorList>
    </citation>
    <scope>NUCLEOTIDE SEQUENCE [LARGE SCALE GENOMIC DNA]</scope>
    <source>
        <strain evidence="12 13">XC_2019</strain>
        <tissue evidence="12">Muscle</tissue>
    </source>
</reference>
<dbReference type="Proteomes" id="UP001434883">
    <property type="component" value="Unassembled WGS sequence"/>
</dbReference>
<dbReference type="SUPFAM" id="SSF49464">
    <property type="entry name" value="Carboxypeptidase regulatory domain-like"/>
    <property type="match status" value="1"/>
</dbReference>
<dbReference type="InterPro" id="IPR050753">
    <property type="entry name" value="Peptidase_M14_domain"/>
</dbReference>
<evidence type="ECO:0000256" key="6">
    <source>
        <dbReference type="ARBA" id="ARBA00022801"/>
    </source>
</evidence>
<dbReference type="Pfam" id="PF00246">
    <property type="entry name" value="Peptidase_M14"/>
    <property type="match status" value="1"/>
</dbReference>
<comment type="caution">
    <text evidence="12">The sequence shown here is derived from an EMBL/GenBank/DDBJ whole genome shotgun (WGS) entry which is preliminary data.</text>
</comment>
<keyword evidence="4" id="KW-0645">Protease</keyword>
<keyword evidence="5" id="KW-0479">Metal-binding</keyword>
<keyword evidence="9" id="KW-0325">Glycoprotein</keyword>
<comment type="cofactor">
    <cofactor evidence="1">
        <name>Zn(2+)</name>
        <dbReference type="ChEBI" id="CHEBI:29105"/>
    </cofactor>
</comment>
<evidence type="ECO:0000256" key="2">
    <source>
        <dbReference type="ARBA" id="ARBA00005988"/>
    </source>
</evidence>
<dbReference type="EMBL" id="JAHRIN010025525">
    <property type="protein sequence ID" value="MEQ2199873.1"/>
    <property type="molecule type" value="Genomic_DNA"/>
</dbReference>
<dbReference type="PROSITE" id="PS52035">
    <property type="entry name" value="PEPTIDASE_M14"/>
    <property type="match status" value="1"/>
</dbReference>
<evidence type="ECO:0000256" key="7">
    <source>
        <dbReference type="ARBA" id="ARBA00022833"/>
    </source>
</evidence>
<comment type="caution">
    <text evidence="10">Lacks conserved residue(s) required for the propagation of feature annotation.</text>
</comment>
<gene>
    <name evidence="12" type="ORF">XENOCAPTIV_015332</name>
</gene>
<evidence type="ECO:0000256" key="10">
    <source>
        <dbReference type="PROSITE-ProRule" id="PRU01379"/>
    </source>
</evidence>
<keyword evidence="13" id="KW-1185">Reference proteome</keyword>
<evidence type="ECO:0000256" key="8">
    <source>
        <dbReference type="ARBA" id="ARBA00023049"/>
    </source>
</evidence>
<dbReference type="InterPro" id="IPR000834">
    <property type="entry name" value="Peptidase_M14"/>
</dbReference>
<keyword evidence="7" id="KW-0862">Zinc</keyword>
<evidence type="ECO:0000259" key="11">
    <source>
        <dbReference type="PROSITE" id="PS52035"/>
    </source>
</evidence>
<name>A0ABV0QWW6_9TELE</name>
<sequence>LVGNMHGNEVLGRQLLIYLAQYLCSEYMLGNQRIQSIINNTRIHILASMNPDGYELAASEVEDSNDQELSNQEVNIVNKKKDKPPLSALIPFFSSVLNHVVPISELQVAPETYAVMKWIRSLPFVQSASLHGGELVVSYPFDFSRHPHEEKMFSPTPDEQIFKQLARTYADAHATMSNNDTDRCGASFYRTRGIINGALWYSFAGAEDGDYWRLLNPGTHILTATAKGFSRVSKRVFLPHNMIKAGRVDFVLEKVLILGFFVF</sequence>
<comment type="similarity">
    <text evidence="2 10">Belongs to the peptidase M14 family.</text>
</comment>
<organism evidence="12 13">
    <name type="scientific">Xenoophorus captivus</name>
    <dbReference type="NCBI Taxonomy" id="1517983"/>
    <lineage>
        <taxon>Eukaryota</taxon>
        <taxon>Metazoa</taxon>
        <taxon>Chordata</taxon>
        <taxon>Craniata</taxon>
        <taxon>Vertebrata</taxon>
        <taxon>Euteleostomi</taxon>
        <taxon>Actinopterygii</taxon>
        <taxon>Neopterygii</taxon>
        <taxon>Teleostei</taxon>
        <taxon>Neoteleostei</taxon>
        <taxon>Acanthomorphata</taxon>
        <taxon>Ovalentaria</taxon>
        <taxon>Atherinomorphae</taxon>
        <taxon>Cyprinodontiformes</taxon>
        <taxon>Goodeidae</taxon>
        <taxon>Xenoophorus</taxon>
    </lineage>
</organism>
<dbReference type="Gene3D" id="3.40.630.10">
    <property type="entry name" value="Zn peptidases"/>
    <property type="match status" value="1"/>
</dbReference>
<dbReference type="PANTHER" id="PTHR11532:SF63">
    <property type="entry name" value="CARBOXYPEPTIDASE Z"/>
    <property type="match status" value="1"/>
</dbReference>
<evidence type="ECO:0000256" key="1">
    <source>
        <dbReference type="ARBA" id="ARBA00001947"/>
    </source>
</evidence>
<evidence type="ECO:0000256" key="3">
    <source>
        <dbReference type="ARBA" id="ARBA00022645"/>
    </source>
</evidence>
<dbReference type="InterPro" id="IPR057247">
    <property type="entry name" value="CARBOXYPEPT_ZN_2"/>
</dbReference>
<keyword evidence="6" id="KW-0378">Hydrolase</keyword>